<protein>
    <recommendedName>
        <fullName evidence="6">Glutathione-dependent peroxiredoxin</fullName>
        <ecNumber evidence="6">1.11.1.27</ecNumber>
    </recommendedName>
</protein>
<dbReference type="Proteomes" id="UP000319931">
    <property type="component" value="Unassembled WGS sequence"/>
</dbReference>
<dbReference type="AlphaFoldDB" id="A0A502FI20"/>
<comment type="caution">
    <text evidence="8">The sequence shown here is derived from an EMBL/GenBank/DDBJ whole genome shotgun (WGS) entry which is preliminary data.</text>
</comment>
<dbReference type="InterPro" id="IPR013766">
    <property type="entry name" value="Thioredoxin_domain"/>
</dbReference>
<dbReference type="EMBL" id="RCZC01000008">
    <property type="protein sequence ID" value="TPG49137.1"/>
    <property type="molecule type" value="Genomic_DNA"/>
</dbReference>
<evidence type="ECO:0000256" key="5">
    <source>
        <dbReference type="PIRSR" id="PIRSR637944-1"/>
    </source>
</evidence>
<reference evidence="8 9" key="1">
    <citation type="journal article" date="2019" name="Environ. Microbiol.">
        <title>Species interactions and distinct microbial communities in high Arctic permafrost affected cryosols are associated with the CH4 and CO2 gas fluxes.</title>
        <authorList>
            <person name="Altshuler I."/>
            <person name="Hamel J."/>
            <person name="Turney S."/>
            <person name="Magnuson E."/>
            <person name="Levesque R."/>
            <person name="Greer C."/>
            <person name="Whyte L.G."/>
        </authorList>
    </citation>
    <scope>NUCLEOTIDE SEQUENCE [LARGE SCALE GENOMIC DNA]</scope>
    <source>
        <strain evidence="8 9">E6.1</strain>
    </source>
</reference>
<comment type="catalytic activity">
    <reaction evidence="6">
        <text>a hydroperoxide + 2 glutathione = an alcohol + glutathione disulfide + H2O</text>
        <dbReference type="Rhea" id="RHEA:62632"/>
        <dbReference type="ChEBI" id="CHEBI:15377"/>
        <dbReference type="ChEBI" id="CHEBI:30879"/>
        <dbReference type="ChEBI" id="CHEBI:35924"/>
        <dbReference type="ChEBI" id="CHEBI:57925"/>
        <dbReference type="ChEBI" id="CHEBI:58297"/>
        <dbReference type="EC" id="1.11.1.27"/>
    </reaction>
</comment>
<organism evidence="8 9">
    <name type="scientific">Sphingomonas glacialis</name>
    <dbReference type="NCBI Taxonomy" id="658225"/>
    <lineage>
        <taxon>Bacteria</taxon>
        <taxon>Pseudomonadati</taxon>
        <taxon>Pseudomonadota</taxon>
        <taxon>Alphaproteobacteria</taxon>
        <taxon>Sphingomonadales</taxon>
        <taxon>Sphingomonadaceae</taxon>
        <taxon>Sphingomonas</taxon>
    </lineage>
</organism>
<keyword evidence="1 6" id="KW-0575">Peroxidase</keyword>
<dbReference type="PANTHER" id="PTHR10430">
    <property type="entry name" value="PEROXIREDOXIN"/>
    <property type="match status" value="1"/>
</dbReference>
<dbReference type="InterPro" id="IPR037944">
    <property type="entry name" value="PRX5-like"/>
</dbReference>
<dbReference type="RefSeq" id="WP_140852083.1">
    <property type="nucleotide sequence ID" value="NZ_RCZC01000008.1"/>
</dbReference>
<dbReference type="EC" id="1.11.1.27" evidence="6"/>
<dbReference type="Gene3D" id="3.40.30.10">
    <property type="entry name" value="Glutaredoxin"/>
    <property type="match status" value="1"/>
</dbReference>
<keyword evidence="4 6" id="KW-0676">Redox-active center</keyword>
<dbReference type="GO" id="GO:0008379">
    <property type="term" value="F:thioredoxin peroxidase activity"/>
    <property type="evidence" value="ECO:0007669"/>
    <property type="project" value="InterPro"/>
</dbReference>
<evidence type="ECO:0000313" key="9">
    <source>
        <dbReference type="Proteomes" id="UP000319931"/>
    </source>
</evidence>
<dbReference type="FunFam" id="3.40.30.10:FF:000020">
    <property type="entry name" value="Peroxiredoxin"/>
    <property type="match status" value="1"/>
</dbReference>
<keyword evidence="2 6" id="KW-0049">Antioxidant</keyword>
<dbReference type="SUPFAM" id="SSF52833">
    <property type="entry name" value="Thioredoxin-like"/>
    <property type="match status" value="1"/>
</dbReference>
<evidence type="ECO:0000259" key="7">
    <source>
        <dbReference type="PROSITE" id="PS51352"/>
    </source>
</evidence>
<proteinExistence type="inferred from homology"/>
<keyword evidence="3 6" id="KW-0560">Oxidoreductase</keyword>
<gene>
    <name evidence="8" type="ORF">EAH76_20220</name>
</gene>
<dbReference type="InterPro" id="IPR036249">
    <property type="entry name" value="Thioredoxin-like_sf"/>
</dbReference>
<sequence>MTISVGDRIPSVTLTKATADGPDQISSDDFFKGRKVALVAVPGAFTPTCSARHLPGFVDKAAELKAKGVDEIAFTSVNDAFVMGAWGKASDAGDIVMLADGNAEFAKAVGLSFDGSKFGMGERSQRYSMLVNDGVVEQLNVEAPGAFEVSSAEHLLSEI</sequence>
<accession>A0A502FI20</accession>
<dbReference type="OrthoDB" id="9800621at2"/>
<dbReference type="InterPro" id="IPR013740">
    <property type="entry name" value="Redoxin"/>
</dbReference>
<evidence type="ECO:0000313" key="8">
    <source>
        <dbReference type="EMBL" id="TPG49137.1"/>
    </source>
</evidence>
<dbReference type="GO" id="GO:0045454">
    <property type="term" value="P:cell redox homeostasis"/>
    <property type="evidence" value="ECO:0007669"/>
    <property type="project" value="TreeGrafter"/>
</dbReference>
<feature type="active site" description="Cysteine sulfenic acid (-SOH) intermediate" evidence="5">
    <location>
        <position position="49"/>
    </location>
</feature>
<dbReference type="CDD" id="cd03013">
    <property type="entry name" value="PRX5_like"/>
    <property type="match status" value="1"/>
</dbReference>
<name>A0A502FI20_9SPHN</name>
<evidence type="ECO:0000256" key="4">
    <source>
        <dbReference type="ARBA" id="ARBA00023284"/>
    </source>
</evidence>
<dbReference type="GO" id="GO:0034599">
    <property type="term" value="P:cellular response to oxidative stress"/>
    <property type="evidence" value="ECO:0007669"/>
    <property type="project" value="InterPro"/>
</dbReference>
<evidence type="ECO:0000256" key="1">
    <source>
        <dbReference type="ARBA" id="ARBA00022559"/>
    </source>
</evidence>
<evidence type="ECO:0000256" key="6">
    <source>
        <dbReference type="RuleBase" id="RU366011"/>
    </source>
</evidence>
<dbReference type="GO" id="GO:0005737">
    <property type="term" value="C:cytoplasm"/>
    <property type="evidence" value="ECO:0007669"/>
    <property type="project" value="TreeGrafter"/>
</dbReference>
<dbReference type="GO" id="GO:0042744">
    <property type="term" value="P:hydrogen peroxide catabolic process"/>
    <property type="evidence" value="ECO:0007669"/>
    <property type="project" value="TreeGrafter"/>
</dbReference>
<evidence type="ECO:0000256" key="3">
    <source>
        <dbReference type="ARBA" id="ARBA00023002"/>
    </source>
</evidence>
<feature type="domain" description="Thioredoxin" evidence="7">
    <location>
        <begin position="3"/>
        <end position="159"/>
    </location>
</feature>
<dbReference type="PROSITE" id="PS51352">
    <property type="entry name" value="THIOREDOXIN_2"/>
    <property type="match status" value="1"/>
</dbReference>
<dbReference type="Pfam" id="PF08534">
    <property type="entry name" value="Redoxin"/>
    <property type="match status" value="1"/>
</dbReference>
<comment type="function">
    <text evidence="6">Thiol-specific peroxidase that catalyzes the reduction of hydrogen peroxide and organic hydroperoxides to water and alcohols, respectively. Plays a role in cell protection against oxidative stress by detoxifying peroxides.</text>
</comment>
<comment type="similarity">
    <text evidence="6">Belongs to the peroxiredoxin family. Prx5 subfamily.</text>
</comment>
<keyword evidence="9" id="KW-1185">Reference proteome</keyword>
<dbReference type="PANTHER" id="PTHR10430:SF16">
    <property type="entry name" value="PEROXIREDOXIN-5, MITOCHONDRIAL"/>
    <property type="match status" value="1"/>
</dbReference>
<evidence type="ECO:0000256" key="2">
    <source>
        <dbReference type="ARBA" id="ARBA00022862"/>
    </source>
</evidence>